<dbReference type="InterPro" id="IPR014100">
    <property type="entry name" value="GTP-bd_Obg/CgtA"/>
</dbReference>
<dbReference type="GO" id="GO:0000287">
    <property type="term" value="F:magnesium ion binding"/>
    <property type="evidence" value="ECO:0007669"/>
    <property type="project" value="InterPro"/>
</dbReference>
<reference evidence="13" key="1">
    <citation type="submission" date="2020-08" db="EMBL/GenBank/DDBJ databases">
        <title>Genome public.</title>
        <authorList>
            <person name="Liu C."/>
            <person name="Sun Q."/>
        </authorList>
    </citation>
    <scope>NUCLEOTIDE SEQUENCE</scope>
    <source>
        <strain evidence="13">BX7</strain>
    </source>
</reference>
<comment type="subunit">
    <text evidence="9">Monomer.</text>
</comment>
<evidence type="ECO:0000256" key="4">
    <source>
        <dbReference type="ARBA" id="ARBA00022723"/>
    </source>
</evidence>
<name>A0A926HU61_9FIRM</name>
<gene>
    <name evidence="13" type="primary">obgE</name>
    <name evidence="9" type="synonym">obg</name>
    <name evidence="13" type="ORF">H8695_00645</name>
</gene>
<keyword evidence="6 9" id="KW-0378">Hydrolase</keyword>
<keyword evidence="8 9" id="KW-0342">GTP-binding</keyword>
<evidence type="ECO:0000256" key="6">
    <source>
        <dbReference type="ARBA" id="ARBA00022801"/>
    </source>
</evidence>
<dbReference type="HAMAP" id="MF_01454">
    <property type="entry name" value="GTPase_Obg"/>
    <property type="match status" value="1"/>
</dbReference>
<feature type="binding site" evidence="9">
    <location>
        <begin position="189"/>
        <end position="193"/>
    </location>
    <ligand>
        <name>GTP</name>
        <dbReference type="ChEBI" id="CHEBI:37565"/>
    </ligand>
</feature>
<organism evidence="13 14">
    <name type="scientific">Feifania hominis</name>
    <dbReference type="NCBI Taxonomy" id="2763660"/>
    <lineage>
        <taxon>Bacteria</taxon>
        <taxon>Bacillati</taxon>
        <taxon>Bacillota</taxon>
        <taxon>Clostridia</taxon>
        <taxon>Eubacteriales</taxon>
        <taxon>Feifaniaceae</taxon>
        <taxon>Feifania</taxon>
    </lineage>
</organism>
<dbReference type="Proteomes" id="UP000620366">
    <property type="component" value="Unassembled WGS sequence"/>
</dbReference>
<evidence type="ECO:0000259" key="11">
    <source>
        <dbReference type="PROSITE" id="PS51881"/>
    </source>
</evidence>
<dbReference type="GO" id="GO:0005737">
    <property type="term" value="C:cytoplasm"/>
    <property type="evidence" value="ECO:0007669"/>
    <property type="project" value="UniProtKB-SubCell"/>
</dbReference>
<evidence type="ECO:0000259" key="12">
    <source>
        <dbReference type="PROSITE" id="PS51883"/>
    </source>
</evidence>
<feature type="binding site" evidence="9">
    <location>
        <position position="191"/>
    </location>
    <ligand>
        <name>Mg(2+)</name>
        <dbReference type="ChEBI" id="CHEBI:18420"/>
    </ligand>
</feature>
<dbReference type="InterPro" id="IPR036726">
    <property type="entry name" value="GTP1_OBG_dom_sf"/>
</dbReference>
<evidence type="ECO:0000313" key="14">
    <source>
        <dbReference type="Proteomes" id="UP000620366"/>
    </source>
</evidence>
<dbReference type="EC" id="3.6.5.-" evidence="9"/>
<dbReference type="GO" id="GO:0005525">
    <property type="term" value="F:GTP binding"/>
    <property type="evidence" value="ECO:0007669"/>
    <property type="project" value="UniProtKB-UniRule"/>
</dbReference>
<dbReference type="NCBIfam" id="TIGR02729">
    <property type="entry name" value="Obg_CgtA"/>
    <property type="match status" value="1"/>
</dbReference>
<dbReference type="PRINTS" id="PR00326">
    <property type="entry name" value="GTP1OBG"/>
</dbReference>
<feature type="binding site" evidence="9">
    <location>
        <begin position="211"/>
        <end position="214"/>
    </location>
    <ligand>
        <name>GTP</name>
        <dbReference type="ChEBI" id="CHEBI:37565"/>
    </ligand>
</feature>
<dbReference type="Gene3D" id="3.40.50.300">
    <property type="entry name" value="P-loop containing nucleotide triphosphate hydrolases"/>
    <property type="match status" value="1"/>
</dbReference>
<dbReference type="PROSITE" id="PS51883">
    <property type="entry name" value="OBG"/>
    <property type="match status" value="1"/>
</dbReference>
<dbReference type="InterPro" id="IPR027417">
    <property type="entry name" value="P-loop_NTPase"/>
</dbReference>
<comment type="caution">
    <text evidence="13">The sequence shown here is derived from an EMBL/GenBank/DDBJ whole genome shotgun (WGS) entry which is preliminary data.</text>
</comment>
<dbReference type="InterPro" id="IPR045086">
    <property type="entry name" value="OBG_GTPase"/>
</dbReference>
<dbReference type="InterPro" id="IPR015349">
    <property type="entry name" value="OCT_dom"/>
</dbReference>
<feature type="binding site" evidence="9">
    <location>
        <position position="171"/>
    </location>
    <ligand>
        <name>Mg(2+)</name>
        <dbReference type="ChEBI" id="CHEBI:18420"/>
    </ligand>
</feature>
<dbReference type="InterPro" id="IPR006074">
    <property type="entry name" value="GTP1-OBG_CS"/>
</dbReference>
<proteinExistence type="inferred from homology"/>
<evidence type="ECO:0000256" key="8">
    <source>
        <dbReference type="ARBA" id="ARBA00023134"/>
    </source>
</evidence>
<evidence type="ECO:0000259" key="10">
    <source>
        <dbReference type="PROSITE" id="PS51710"/>
    </source>
</evidence>
<feature type="binding site" evidence="9">
    <location>
        <begin position="310"/>
        <end position="312"/>
    </location>
    <ligand>
        <name>GTP</name>
        <dbReference type="ChEBI" id="CHEBI:37565"/>
    </ligand>
</feature>
<comment type="subcellular location">
    <subcellularLocation>
        <location evidence="9">Cytoplasm</location>
    </subcellularLocation>
</comment>
<dbReference type="SUPFAM" id="SSF102741">
    <property type="entry name" value="Obg GTP-binding protein C-terminal domain"/>
    <property type="match status" value="1"/>
</dbReference>
<evidence type="ECO:0000256" key="2">
    <source>
        <dbReference type="ARBA" id="ARBA00007699"/>
    </source>
</evidence>
<protein>
    <recommendedName>
        <fullName evidence="9">GTPase Obg</fullName>
        <ecNumber evidence="9">3.6.5.-</ecNumber>
    </recommendedName>
    <alternativeName>
        <fullName evidence="9">GTP-binding protein Obg</fullName>
    </alternativeName>
</protein>
<dbReference type="FunFam" id="2.70.210.12:FF:000001">
    <property type="entry name" value="GTPase Obg"/>
    <property type="match status" value="1"/>
</dbReference>
<dbReference type="NCBIfam" id="NF008955">
    <property type="entry name" value="PRK12297.1"/>
    <property type="match status" value="1"/>
</dbReference>
<dbReference type="PROSITE" id="PS51881">
    <property type="entry name" value="OCT"/>
    <property type="match status" value="1"/>
</dbReference>
<evidence type="ECO:0000256" key="1">
    <source>
        <dbReference type="ARBA" id="ARBA00001946"/>
    </source>
</evidence>
<accession>A0A926HU61</accession>
<evidence type="ECO:0000256" key="5">
    <source>
        <dbReference type="ARBA" id="ARBA00022741"/>
    </source>
</evidence>
<keyword evidence="14" id="KW-1185">Reference proteome</keyword>
<feature type="binding site" evidence="9">
    <location>
        <begin position="281"/>
        <end position="284"/>
    </location>
    <ligand>
        <name>GTP</name>
        <dbReference type="ChEBI" id="CHEBI:37565"/>
    </ligand>
</feature>
<evidence type="ECO:0000256" key="7">
    <source>
        <dbReference type="ARBA" id="ARBA00022842"/>
    </source>
</evidence>
<dbReference type="Gene3D" id="2.70.210.12">
    <property type="entry name" value="GTP1/OBG domain"/>
    <property type="match status" value="1"/>
</dbReference>
<dbReference type="Pfam" id="PF01018">
    <property type="entry name" value="GTP1_OBG"/>
    <property type="match status" value="1"/>
</dbReference>
<feature type="domain" description="Obg" evidence="12">
    <location>
        <begin position="1"/>
        <end position="157"/>
    </location>
</feature>
<evidence type="ECO:0000313" key="13">
    <source>
        <dbReference type="EMBL" id="MBC8535206.1"/>
    </source>
</evidence>
<dbReference type="PANTHER" id="PTHR11702:SF31">
    <property type="entry name" value="MITOCHONDRIAL RIBOSOME-ASSOCIATED GTPASE 2"/>
    <property type="match status" value="1"/>
</dbReference>
<keyword evidence="4 9" id="KW-0479">Metal-binding</keyword>
<dbReference type="GO" id="GO:0042254">
    <property type="term" value="P:ribosome biogenesis"/>
    <property type="evidence" value="ECO:0007669"/>
    <property type="project" value="UniProtKB-UniRule"/>
</dbReference>
<evidence type="ECO:0000256" key="9">
    <source>
        <dbReference type="HAMAP-Rule" id="MF_01454"/>
    </source>
</evidence>
<dbReference type="PROSITE" id="PS00905">
    <property type="entry name" value="GTP1_OBG"/>
    <property type="match status" value="1"/>
</dbReference>
<keyword evidence="7 9" id="KW-0460">Magnesium</keyword>
<dbReference type="InterPro" id="IPR006073">
    <property type="entry name" value="GTP-bd"/>
</dbReference>
<dbReference type="NCBIfam" id="NF008954">
    <property type="entry name" value="PRK12296.1"/>
    <property type="match status" value="1"/>
</dbReference>
<dbReference type="AlphaFoldDB" id="A0A926HU61"/>
<dbReference type="NCBIfam" id="NF008956">
    <property type="entry name" value="PRK12299.1"/>
    <property type="match status" value="1"/>
</dbReference>
<dbReference type="PROSITE" id="PS51710">
    <property type="entry name" value="G_OBG"/>
    <property type="match status" value="1"/>
</dbReference>
<feature type="domain" description="OBG-type G" evidence="10">
    <location>
        <begin position="158"/>
        <end position="329"/>
    </location>
</feature>
<keyword evidence="5 9" id="KW-0547">Nucleotide-binding</keyword>
<dbReference type="PANTHER" id="PTHR11702">
    <property type="entry name" value="DEVELOPMENTALLY REGULATED GTP-BINDING PROTEIN-RELATED"/>
    <property type="match status" value="1"/>
</dbReference>
<evidence type="ECO:0000256" key="3">
    <source>
        <dbReference type="ARBA" id="ARBA00022490"/>
    </source>
</evidence>
<comment type="cofactor">
    <cofactor evidence="1 9">
        <name>Mg(2+)</name>
        <dbReference type="ChEBI" id="CHEBI:18420"/>
    </cofactor>
</comment>
<dbReference type="CDD" id="cd01898">
    <property type="entry name" value="Obg"/>
    <property type="match status" value="1"/>
</dbReference>
<comment type="similarity">
    <text evidence="2 9">Belongs to the TRAFAC class OBG-HflX-like GTPase superfamily. OBG GTPase family.</text>
</comment>
<dbReference type="SUPFAM" id="SSF82051">
    <property type="entry name" value="Obg GTP-binding protein N-terminal domain"/>
    <property type="match status" value="1"/>
</dbReference>
<dbReference type="InterPro" id="IPR031167">
    <property type="entry name" value="G_OBG"/>
</dbReference>
<dbReference type="RefSeq" id="WP_249298842.1">
    <property type="nucleotide sequence ID" value="NZ_JACRSP010000001.1"/>
</dbReference>
<dbReference type="InterPro" id="IPR036346">
    <property type="entry name" value="GTP-bd_prot_GTP1/OBG_C_sf"/>
</dbReference>
<dbReference type="InterPro" id="IPR006169">
    <property type="entry name" value="GTP1_OBG_dom"/>
</dbReference>
<comment type="function">
    <text evidence="9">An essential GTPase which binds GTP, GDP and possibly (p)ppGpp with moderate affinity, with high nucleotide exchange rates and a fairly low GTP hydrolysis rate. Plays a role in control of the cell cycle, stress response, ribosome biogenesis and in those bacteria that undergo differentiation, in morphogenesis control.</text>
</comment>
<feature type="binding site" evidence="9">
    <location>
        <begin position="164"/>
        <end position="171"/>
    </location>
    <ligand>
        <name>GTP</name>
        <dbReference type="ChEBI" id="CHEBI:37565"/>
    </ligand>
</feature>
<dbReference type="SUPFAM" id="SSF52540">
    <property type="entry name" value="P-loop containing nucleoside triphosphate hydrolases"/>
    <property type="match status" value="1"/>
</dbReference>
<feature type="domain" description="OCT" evidence="11">
    <location>
        <begin position="346"/>
        <end position="423"/>
    </location>
</feature>
<dbReference type="Pfam" id="PF09269">
    <property type="entry name" value="DUF1967"/>
    <property type="match status" value="1"/>
</dbReference>
<dbReference type="GO" id="GO:0003924">
    <property type="term" value="F:GTPase activity"/>
    <property type="evidence" value="ECO:0007669"/>
    <property type="project" value="UniProtKB-UniRule"/>
</dbReference>
<dbReference type="Gene3D" id="3.30.300.350">
    <property type="entry name" value="GTP-binding protein OBG, C-terminal domain"/>
    <property type="match status" value="1"/>
</dbReference>
<keyword evidence="3 9" id="KW-0963">Cytoplasm</keyword>
<dbReference type="Pfam" id="PF01926">
    <property type="entry name" value="MMR_HSR1"/>
    <property type="match status" value="1"/>
</dbReference>
<dbReference type="EMBL" id="JACRSP010000001">
    <property type="protein sequence ID" value="MBC8535206.1"/>
    <property type="molecule type" value="Genomic_DNA"/>
</dbReference>
<sequence>MFIDVAKIRVRAGDGGNGAVAFHREKYVAAGGPDGGDGGNGGNVVFVVDDHLNTLIDFKYRKKYIAENGANGATKNCTGKSAADLVIKVPRGTVIKEAQSGQIIKDMSGDERFVVCRGGKGGWGNSHFATPTRQCPRFAKSGTRGEELELILELKLLADVGLVGFPNVGKSTLLSVVSAAKPKIANYHFTTLKPQLGVVRVDEGVSFVMADIPGLIEGAAEGEGLGHEFLRHVDRCRLLVHIVDVSGSEGRDPIEDFTAINRELENWNSELAARPQIVVGNKTDLVGDPQQIERFRAHVESLGYRFVTMSAATAQGTGELVNLIAAELGNLPPVEIYESEYVPVQKSVEGERRIDIRREGELYVVEGEWLLQVLGSVNFDDYESLTYFQKVLTNAGVYKKLEEMGIQDGDLVSVYGVQFEYVR</sequence>
<dbReference type="NCBIfam" id="TIGR03595">
    <property type="entry name" value="Obg_CgtA_exten"/>
    <property type="match status" value="1"/>
</dbReference>